<gene>
    <name evidence="2" type="ORF">CAEBREN_09606</name>
</gene>
<dbReference type="GO" id="GO:0031462">
    <property type="term" value="C:Cul2-RING ubiquitin ligase complex"/>
    <property type="evidence" value="ECO:0007669"/>
    <property type="project" value="TreeGrafter"/>
</dbReference>
<dbReference type="InParanoid" id="G0NVE9"/>
<proteinExistence type="predicted"/>
<dbReference type="InterPro" id="IPR051341">
    <property type="entry name" value="Zyg-11_UBL_adapter"/>
</dbReference>
<dbReference type="HOGENOM" id="CLU_395492_0_0_1"/>
<dbReference type="InterPro" id="IPR016024">
    <property type="entry name" value="ARM-type_fold"/>
</dbReference>
<dbReference type="AlphaFoldDB" id="G0NVE9"/>
<dbReference type="SUPFAM" id="SSF52047">
    <property type="entry name" value="RNI-like"/>
    <property type="match status" value="1"/>
</dbReference>
<sequence>MDNANQGAVPTLRTLSLRVVSHGVLHGFYPEGYCKLIPFLGNDVFKLVHSPNVPLETEKSMEKVLASVCFSRVVLGRHNLNSDYRKMIYAQTLEKLELIDLKTSDMKLEPKPRDGMKRKGRPLRIAIISGLKRFLNIESRASLQMLAIRGHGSVFPRGWMSDLTLLLPAMKSLDLTACYVTNRDFAILMESNLQLEKLCLSQTAVTSMKGIGSQKGLRVLSLEDLQIRDYKHIREVTELQELEVLDISSNQGDHVTAKAFSLCKKSLPKLKFLDLSGNNLTVETVRNIIGTHSNISKISVIKTEFDLNWRFDDFKEGIEFYTVAHLGACAKSLMFYKSNVERCKPIFDRIFHFVVTEIEEQSPYDLRKAALSLGACLRSYHLDLANQARAVRLLYAIARSDDNQLILEERKALVDTVLKALRTSEWHGNTDNGDSSFELVSWGIDLFSTDILKDTGLHLKVCDIYMPVVSMTDRYIRPFTTKCLLFLHEHRELMSTPRSRYSEADVTSIACAFFGVLKIHAVHLRDAEYTAVIQFLEFLLGLEPLAFETNNEESIEQYMAAIFIPIFHWQNHQLIVEASFNSLTLLYAQLDSDEIKMRVLNDTNLNIIVHLIRGLSIPNTSYAVRFLLEMYNNDCITSRVYTKQRLAQLTEAITNMIFVNRVRDVSTVTEIFNYIIVLSDDADDEEDIKEWAEWVLERTGN</sequence>
<dbReference type="Pfam" id="PF25013">
    <property type="entry name" value="LRR_Zer-1"/>
    <property type="match status" value="1"/>
</dbReference>
<name>G0NVE9_CAEBE</name>
<accession>G0NVE9</accession>
<dbReference type="PANTHER" id="PTHR12904">
    <property type="match status" value="1"/>
</dbReference>
<evidence type="ECO:0000313" key="2">
    <source>
        <dbReference type="EMBL" id="EGT38347.1"/>
    </source>
</evidence>
<dbReference type="EMBL" id="GL379956">
    <property type="protein sequence ID" value="EGT38347.1"/>
    <property type="molecule type" value="Genomic_DNA"/>
</dbReference>
<protein>
    <recommendedName>
        <fullName evidence="1">Zer-1-like leucine-rich repeats region domain-containing protein</fullName>
    </recommendedName>
</protein>
<dbReference type="Gene3D" id="3.80.10.10">
    <property type="entry name" value="Ribonuclease Inhibitor"/>
    <property type="match status" value="1"/>
</dbReference>
<dbReference type="InterPro" id="IPR056845">
    <property type="entry name" value="LRR_Zer-1"/>
</dbReference>
<reference evidence="3" key="1">
    <citation type="submission" date="2011-07" db="EMBL/GenBank/DDBJ databases">
        <authorList>
            <consortium name="Caenorhabditis brenneri Sequencing and Analysis Consortium"/>
            <person name="Wilson R.K."/>
        </authorList>
    </citation>
    <scope>NUCLEOTIDE SEQUENCE [LARGE SCALE GENOMIC DNA]</scope>
    <source>
        <strain evidence="3">PB2801</strain>
    </source>
</reference>
<evidence type="ECO:0000313" key="3">
    <source>
        <dbReference type="Proteomes" id="UP000008068"/>
    </source>
</evidence>
<evidence type="ECO:0000259" key="1">
    <source>
        <dbReference type="Pfam" id="PF25013"/>
    </source>
</evidence>
<dbReference type="OrthoDB" id="433501at2759"/>
<organism evidence="3">
    <name type="scientific">Caenorhabditis brenneri</name>
    <name type="common">Nematode worm</name>
    <dbReference type="NCBI Taxonomy" id="135651"/>
    <lineage>
        <taxon>Eukaryota</taxon>
        <taxon>Metazoa</taxon>
        <taxon>Ecdysozoa</taxon>
        <taxon>Nematoda</taxon>
        <taxon>Chromadorea</taxon>
        <taxon>Rhabditida</taxon>
        <taxon>Rhabditina</taxon>
        <taxon>Rhabditomorpha</taxon>
        <taxon>Rhabditoidea</taxon>
        <taxon>Rhabditidae</taxon>
        <taxon>Peloderinae</taxon>
        <taxon>Caenorhabditis</taxon>
    </lineage>
</organism>
<dbReference type="InterPro" id="IPR032675">
    <property type="entry name" value="LRR_dom_sf"/>
</dbReference>
<dbReference type="SUPFAM" id="SSF48371">
    <property type="entry name" value="ARM repeat"/>
    <property type="match status" value="1"/>
</dbReference>
<feature type="domain" description="Zer-1-like leucine-rich repeats region" evidence="1">
    <location>
        <begin position="194"/>
        <end position="292"/>
    </location>
</feature>
<dbReference type="Proteomes" id="UP000008068">
    <property type="component" value="Unassembled WGS sequence"/>
</dbReference>
<dbReference type="eggNOG" id="KOG3665">
    <property type="taxonomic scope" value="Eukaryota"/>
</dbReference>
<dbReference type="PANTHER" id="PTHR12904:SF28">
    <property type="entry name" value="ATP SYNTHASE SUBUNIT ALPHA-RELATED"/>
    <property type="match status" value="1"/>
</dbReference>
<keyword evidence="3" id="KW-1185">Reference proteome</keyword>